<keyword evidence="4" id="KW-1185">Reference proteome</keyword>
<dbReference type="InterPro" id="IPR009424">
    <property type="entry name" value="AGP16/20/22/41"/>
</dbReference>
<dbReference type="AlphaFoldDB" id="A0A0A0LIU0"/>
<evidence type="ECO:0000313" key="4">
    <source>
        <dbReference type="Proteomes" id="UP000029981"/>
    </source>
</evidence>
<feature type="transmembrane region" description="Helical" evidence="1">
    <location>
        <begin position="41"/>
        <end position="62"/>
    </location>
</feature>
<dbReference type="Gramene" id="KGN60622">
    <property type="protein sequence ID" value="KGN60622"/>
    <property type="gene ID" value="Csa_2G004710"/>
</dbReference>
<proteinExistence type="predicted"/>
<sequence length="63" mass="6535">MSSLKLTAVPIVGFLFLIVLQLAHGHSHDISPAAGPSNDGAAIDQGIAYVLLLLALAVTYIVH</sequence>
<dbReference type="EMBL" id="CM002923">
    <property type="protein sequence ID" value="KGN60622.1"/>
    <property type="molecule type" value="Genomic_DNA"/>
</dbReference>
<dbReference type="Proteomes" id="UP000029981">
    <property type="component" value="Chromosome 2"/>
</dbReference>
<dbReference type="PANTHER" id="PTHR33374">
    <property type="entry name" value="ARABINOGALACTAN PROTEIN 20"/>
    <property type="match status" value="1"/>
</dbReference>
<feature type="signal peptide" evidence="2">
    <location>
        <begin position="1"/>
        <end position="25"/>
    </location>
</feature>
<dbReference type="Pfam" id="PF06376">
    <property type="entry name" value="AGP"/>
    <property type="match status" value="1"/>
</dbReference>
<dbReference type="OMA" id="LGITYMI"/>
<reference evidence="3 4" key="3">
    <citation type="journal article" date="2010" name="BMC Genomics">
        <title>Transcriptome sequencing and comparative analysis of cucumber flowers with different sex types.</title>
        <authorList>
            <person name="Guo S."/>
            <person name="Zheng Y."/>
            <person name="Joung J.G."/>
            <person name="Liu S."/>
            <person name="Zhang Z."/>
            <person name="Crasta O.R."/>
            <person name="Sobral B.W."/>
            <person name="Xu Y."/>
            <person name="Huang S."/>
            <person name="Fei Z."/>
        </authorList>
    </citation>
    <scope>NUCLEOTIDE SEQUENCE [LARGE SCALE GENOMIC DNA]</scope>
    <source>
        <strain evidence="4">cv. 9930</strain>
    </source>
</reference>
<dbReference type="eggNOG" id="ENOG502S7TI">
    <property type="taxonomic scope" value="Eukaryota"/>
</dbReference>
<evidence type="ECO:0000313" key="3">
    <source>
        <dbReference type="EMBL" id="KGN60622.1"/>
    </source>
</evidence>
<keyword evidence="1" id="KW-0472">Membrane</keyword>
<name>A0A0A0LIU0_CUCSA</name>
<keyword evidence="1" id="KW-1133">Transmembrane helix</keyword>
<reference evidence="3 4" key="4">
    <citation type="journal article" date="2011" name="BMC Genomics">
        <title>RNA-Seq improves annotation of protein-coding genes in the cucumber genome.</title>
        <authorList>
            <person name="Li Z."/>
            <person name="Zhang Z."/>
            <person name="Yan P."/>
            <person name="Huang S."/>
            <person name="Fei Z."/>
            <person name="Lin K."/>
        </authorList>
    </citation>
    <scope>NUCLEOTIDE SEQUENCE [LARGE SCALE GENOMIC DNA]</scope>
    <source>
        <strain evidence="4">cv. 9930</strain>
    </source>
</reference>
<accession>A0A0A0LIU0</accession>
<evidence type="ECO:0000256" key="1">
    <source>
        <dbReference type="SAM" id="Phobius"/>
    </source>
</evidence>
<evidence type="ECO:0000256" key="2">
    <source>
        <dbReference type="SAM" id="SignalP"/>
    </source>
</evidence>
<reference evidence="3 4" key="2">
    <citation type="journal article" date="2009" name="PLoS ONE">
        <title>An integrated genetic and cytogenetic map of the cucumber genome.</title>
        <authorList>
            <person name="Ren Y."/>
            <person name="Zhang Z."/>
            <person name="Liu J."/>
            <person name="Staub J.E."/>
            <person name="Han Y."/>
            <person name="Cheng Z."/>
            <person name="Li X."/>
            <person name="Lu J."/>
            <person name="Miao H."/>
            <person name="Kang H."/>
            <person name="Xie B."/>
            <person name="Gu X."/>
            <person name="Wang X."/>
            <person name="Du Y."/>
            <person name="Jin W."/>
            <person name="Huang S."/>
        </authorList>
    </citation>
    <scope>NUCLEOTIDE SEQUENCE [LARGE SCALE GENOMIC DNA]</scope>
    <source>
        <strain evidence="4">cv. 9930</strain>
    </source>
</reference>
<protein>
    <submittedName>
        <fullName evidence="3">Uncharacterized protein</fullName>
    </submittedName>
</protein>
<organism evidence="3 4">
    <name type="scientific">Cucumis sativus</name>
    <name type="common">Cucumber</name>
    <dbReference type="NCBI Taxonomy" id="3659"/>
    <lineage>
        <taxon>Eukaryota</taxon>
        <taxon>Viridiplantae</taxon>
        <taxon>Streptophyta</taxon>
        <taxon>Embryophyta</taxon>
        <taxon>Tracheophyta</taxon>
        <taxon>Spermatophyta</taxon>
        <taxon>Magnoliopsida</taxon>
        <taxon>eudicotyledons</taxon>
        <taxon>Gunneridae</taxon>
        <taxon>Pentapetalae</taxon>
        <taxon>rosids</taxon>
        <taxon>fabids</taxon>
        <taxon>Cucurbitales</taxon>
        <taxon>Cucurbitaceae</taxon>
        <taxon>Benincaseae</taxon>
        <taxon>Cucumis</taxon>
    </lineage>
</organism>
<gene>
    <name evidence="3" type="ORF">Csa_2G004710</name>
</gene>
<keyword evidence="2" id="KW-0732">Signal</keyword>
<feature type="chain" id="PRO_5001972952" evidence="2">
    <location>
        <begin position="26"/>
        <end position="63"/>
    </location>
</feature>
<keyword evidence="1" id="KW-0812">Transmembrane</keyword>
<reference evidence="3 4" key="1">
    <citation type="journal article" date="2009" name="Nat. Genet.">
        <title>The genome of the cucumber, Cucumis sativus L.</title>
        <authorList>
            <person name="Huang S."/>
            <person name="Li R."/>
            <person name="Zhang Z."/>
            <person name="Li L."/>
            <person name="Gu X."/>
            <person name="Fan W."/>
            <person name="Lucas W.J."/>
            <person name="Wang X."/>
            <person name="Xie B."/>
            <person name="Ni P."/>
            <person name="Ren Y."/>
            <person name="Zhu H."/>
            <person name="Li J."/>
            <person name="Lin K."/>
            <person name="Jin W."/>
            <person name="Fei Z."/>
            <person name="Li G."/>
            <person name="Staub J."/>
            <person name="Kilian A."/>
            <person name="van der Vossen E.A."/>
            <person name="Wu Y."/>
            <person name="Guo J."/>
            <person name="He J."/>
            <person name="Jia Z."/>
            <person name="Ren Y."/>
            <person name="Tian G."/>
            <person name="Lu Y."/>
            <person name="Ruan J."/>
            <person name="Qian W."/>
            <person name="Wang M."/>
            <person name="Huang Q."/>
            <person name="Li B."/>
            <person name="Xuan Z."/>
            <person name="Cao J."/>
            <person name="Asan"/>
            <person name="Wu Z."/>
            <person name="Zhang J."/>
            <person name="Cai Q."/>
            <person name="Bai Y."/>
            <person name="Zhao B."/>
            <person name="Han Y."/>
            <person name="Li Y."/>
            <person name="Li X."/>
            <person name="Wang S."/>
            <person name="Shi Q."/>
            <person name="Liu S."/>
            <person name="Cho W.K."/>
            <person name="Kim J.Y."/>
            <person name="Xu Y."/>
            <person name="Heller-Uszynska K."/>
            <person name="Miao H."/>
            <person name="Cheng Z."/>
            <person name="Zhang S."/>
            <person name="Wu J."/>
            <person name="Yang Y."/>
            <person name="Kang H."/>
            <person name="Li M."/>
            <person name="Liang H."/>
            <person name="Ren X."/>
            <person name="Shi Z."/>
            <person name="Wen M."/>
            <person name="Jian M."/>
            <person name="Yang H."/>
            <person name="Zhang G."/>
            <person name="Yang Z."/>
            <person name="Chen R."/>
            <person name="Liu S."/>
            <person name="Li J."/>
            <person name="Ma L."/>
            <person name="Liu H."/>
            <person name="Zhou Y."/>
            <person name="Zhao J."/>
            <person name="Fang X."/>
            <person name="Li G."/>
            <person name="Fang L."/>
            <person name="Li Y."/>
            <person name="Liu D."/>
            <person name="Zheng H."/>
            <person name="Zhang Y."/>
            <person name="Qin N."/>
            <person name="Li Z."/>
            <person name="Yang G."/>
            <person name="Yang S."/>
            <person name="Bolund L."/>
            <person name="Kristiansen K."/>
            <person name="Zheng H."/>
            <person name="Li S."/>
            <person name="Zhang X."/>
            <person name="Yang H."/>
            <person name="Wang J."/>
            <person name="Sun R."/>
            <person name="Zhang B."/>
            <person name="Jiang S."/>
            <person name="Wang J."/>
            <person name="Du Y."/>
            <person name="Li S."/>
        </authorList>
    </citation>
    <scope>NUCLEOTIDE SEQUENCE [LARGE SCALE GENOMIC DNA]</scope>
    <source>
        <strain evidence="4">cv. 9930</strain>
    </source>
</reference>